<evidence type="ECO:0000313" key="3">
    <source>
        <dbReference type="Proteomes" id="UP000291084"/>
    </source>
</evidence>
<keyword evidence="1" id="KW-0812">Transmembrane</keyword>
<keyword evidence="3" id="KW-1185">Reference proteome</keyword>
<keyword evidence="1" id="KW-0472">Membrane</keyword>
<accession>A0A0S3R426</accession>
<gene>
    <name evidence="2" type="primary">Vigan.01G324100</name>
    <name evidence="2" type="ORF">VIGAN_01324100</name>
</gene>
<name>A0A0S3R426_PHAAN</name>
<organism evidence="2 3">
    <name type="scientific">Vigna angularis var. angularis</name>
    <dbReference type="NCBI Taxonomy" id="157739"/>
    <lineage>
        <taxon>Eukaryota</taxon>
        <taxon>Viridiplantae</taxon>
        <taxon>Streptophyta</taxon>
        <taxon>Embryophyta</taxon>
        <taxon>Tracheophyta</taxon>
        <taxon>Spermatophyta</taxon>
        <taxon>Magnoliopsida</taxon>
        <taxon>eudicotyledons</taxon>
        <taxon>Gunneridae</taxon>
        <taxon>Pentapetalae</taxon>
        <taxon>rosids</taxon>
        <taxon>fabids</taxon>
        <taxon>Fabales</taxon>
        <taxon>Fabaceae</taxon>
        <taxon>Papilionoideae</taxon>
        <taxon>50 kb inversion clade</taxon>
        <taxon>NPAAA clade</taxon>
        <taxon>indigoferoid/millettioid clade</taxon>
        <taxon>Phaseoleae</taxon>
        <taxon>Vigna</taxon>
    </lineage>
</organism>
<proteinExistence type="predicted"/>
<keyword evidence="1" id="KW-1133">Transmembrane helix</keyword>
<evidence type="ECO:0000313" key="2">
    <source>
        <dbReference type="EMBL" id="BAT75388.1"/>
    </source>
</evidence>
<dbReference type="EMBL" id="AP015034">
    <property type="protein sequence ID" value="BAT75388.1"/>
    <property type="molecule type" value="Genomic_DNA"/>
</dbReference>
<dbReference type="AlphaFoldDB" id="A0A0S3R426"/>
<dbReference type="Proteomes" id="UP000291084">
    <property type="component" value="Chromosome 1"/>
</dbReference>
<feature type="transmembrane region" description="Helical" evidence="1">
    <location>
        <begin position="33"/>
        <end position="51"/>
    </location>
</feature>
<protein>
    <submittedName>
        <fullName evidence="2">Uncharacterized protein</fullName>
    </submittedName>
</protein>
<sequence>MIRILGLVVPLLLASFVSYYVLVSILCDPSASATQVMLSCIIGFLSWYYILSSFIRRCREMFMSDSNDDEKEVGDVTTNELIRELREIIYYIRESHDNRAHDNRAFSINRRV</sequence>
<evidence type="ECO:0000256" key="1">
    <source>
        <dbReference type="SAM" id="Phobius"/>
    </source>
</evidence>
<reference evidence="2 3" key="1">
    <citation type="journal article" date="2015" name="Sci. Rep.">
        <title>The power of single molecule real-time sequencing technology in the de novo assembly of a eukaryotic genome.</title>
        <authorList>
            <person name="Sakai H."/>
            <person name="Naito K."/>
            <person name="Ogiso-Tanaka E."/>
            <person name="Takahashi Y."/>
            <person name="Iseki K."/>
            <person name="Muto C."/>
            <person name="Satou K."/>
            <person name="Teruya K."/>
            <person name="Shiroma A."/>
            <person name="Shimoji M."/>
            <person name="Hirano T."/>
            <person name="Itoh T."/>
            <person name="Kaga A."/>
            <person name="Tomooka N."/>
        </authorList>
    </citation>
    <scope>NUCLEOTIDE SEQUENCE [LARGE SCALE GENOMIC DNA]</scope>
    <source>
        <strain evidence="3">cv. Shumari</strain>
    </source>
</reference>